<dbReference type="RefSeq" id="WP_131478324.1">
    <property type="nucleotide sequence ID" value="NZ_SJDL01000002.1"/>
</dbReference>
<name>A0ABY1ZPY1_9GAMM</name>
<proteinExistence type="predicted"/>
<feature type="domain" description="CBS" evidence="3">
    <location>
        <begin position="150"/>
        <end position="207"/>
    </location>
</feature>
<feature type="domain" description="CBS" evidence="3">
    <location>
        <begin position="81"/>
        <end position="141"/>
    </location>
</feature>
<evidence type="ECO:0000259" key="3">
    <source>
        <dbReference type="PROSITE" id="PS51371"/>
    </source>
</evidence>
<sequence length="210" mass="23208">MPIFVTEPGRPQPTRLPEAARGQSIGVVDELNESQPIHESRNEPVDPTRSRQQQAAVNRAMAEYGEQAQSDSDPAGSYLPVSRIASGTVFSLPAGATLVEGLKEMQRHDVHHLVITSENTVVGLVDNRWILNWLYQHRDDERLVRFAGVELPAFLTATPETDAHQLARLMLAHQLSAALVIGPENFPRGIVTNTDFLRLYAENSVQEGNV</sequence>
<gene>
    <name evidence="4" type="ORF">EZI54_01470</name>
</gene>
<dbReference type="InterPro" id="IPR000644">
    <property type="entry name" value="CBS_dom"/>
</dbReference>
<keyword evidence="5" id="KW-1185">Reference proteome</keyword>
<evidence type="ECO:0000256" key="2">
    <source>
        <dbReference type="SAM" id="MobiDB-lite"/>
    </source>
</evidence>
<dbReference type="SMART" id="SM00116">
    <property type="entry name" value="CBS"/>
    <property type="match status" value="2"/>
</dbReference>
<organism evidence="4 5">
    <name type="scientific">Marinobacter halodurans</name>
    <dbReference type="NCBI Taxonomy" id="2528979"/>
    <lineage>
        <taxon>Bacteria</taxon>
        <taxon>Pseudomonadati</taxon>
        <taxon>Pseudomonadota</taxon>
        <taxon>Gammaproteobacteria</taxon>
        <taxon>Pseudomonadales</taxon>
        <taxon>Marinobacteraceae</taxon>
        <taxon>Marinobacter</taxon>
    </lineage>
</organism>
<dbReference type="Gene3D" id="3.10.580.10">
    <property type="entry name" value="CBS-domain"/>
    <property type="match status" value="2"/>
</dbReference>
<evidence type="ECO:0000256" key="1">
    <source>
        <dbReference type="PROSITE-ProRule" id="PRU00703"/>
    </source>
</evidence>
<feature type="compositionally biased region" description="Basic and acidic residues" evidence="2">
    <location>
        <begin position="36"/>
        <end position="49"/>
    </location>
</feature>
<reference evidence="4 5" key="1">
    <citation type="submission" date="2019-02" db="EMBL/GenBank/DDBJ databases">
        <title>Marinobacter halodurans sp. nov., a marine bacterium isolated from sea tidal flat.</title>
        <authorList>
            <person name="Yoo Y."/>
            <person name="Lee D.W."/>
            <person name="Kim B.S."/>
            <person name="Kim J.-J."/>
        </authorList>
    </citation>
    <scope>NUCLEOTIDE SEQUENCE [LARGE SCALE GENOMIC DNA]</scope>
    <source>
        <strain evidence="4 5">YJ-S3-2</strain>
    </source>
</reference>
<dbReference type="SUPFAM" id="SSF54631">
    <property type="entry name" value="CBS-domain pair"/>
    <property type="match status" value="1"/>
</dbReference>
<protein>
    <submittedName>
        <fullName evidence="4">CBS domain-containing protein</fullName>
    </submittedName>
</protein>
<dbReference type="Proteomes" id="UP000313645">
    <property type="component" value="Unassembled WGS sequence"/>
</dbReference>
<comment type="caution">
    <text evidence="4">The sequence shown here is derived from an EMBL/GenBank/DDBJ whole genome shotgun (WGS) entry which is preliminary data.</text>
</comment>
<evidence type="ECO:0000313" key="5">
    <source>
        <dbReference type="Proteomes" id="UP000313645"/>
    </source>
</evidence>
<keyword evidence="1" id="KW-0129">CBS domain</keyword>
<dbReference type="InterPro" id="IPR046342">
    <property type="entry name" value="CBS_dom_sf"/>
</dbReference>
<evidence type="ECO:0000313" key="4">
    <source>
        <dbReference type="EMBL" id="TBW59012.1"/>
    </source>
</evidence>
<dbReference type="Pfam" id="PF00571">
    <property type="entry name" value="CBS"/>
    <property type="match status" value="2"/>
</dbReference>
<feature type="region of interest" description="Disordered" evidence="2">
    <location>
        <begin position="1"/>
        <end position="56"/>
    </location>
</feature>
<dbReference type="EMBL" id="SJDL01000002">
    <property type="protein sequence ID" value="TBW59012.1"/>
    <property type="molecule type" value="Genomic_DNA"/>
</dbReference>
<accession>A0ABY1ZPY1</accession>
<dbReference type="PROSITE" id="PS51371">
    <property type="entry name" value="CBS"/>
    <property type="match status" value="2"/>
</dbReference>